<accession>W9SC66</accession>
<gene>
    <name evidence="1" type="ORF">L484_021474</name>
</gene>
<evidence type="ECO:0000313" key="2">
    <source>
        <dbReference type="Proteomes" id="UP000030645"/>
    </source>
</evidence>
<name>W9SC66_9ROSA</name>
<evidence type="ECO:0000313" key="1">
    <source>
        <dbReference type="EMBL" id="EXC35112.1"/>
    </source>
</evidence>
<reference evidence="2" key="1">
    <citation type="submission" date="2013-01" db="EMBL/GenBank/DDBJ databases">
        <title>Draft Genome Sequence of a Mulberry Tree, Morus notabilis C.K. Schneid.</title>
        <authorList>
            <person name="He N."/>
            <person name="Zhao S."/>
        </authorList>
    </citation>
    <scope>NUCLEOTIDE SEQUENCE</scope>
</reference>
<sequence>MGFGIEEERKRKRKYESTRERRLGDLGCGVHALGIFCIYRLGVGRKSTTIWTNDDDVRAIVI</sequence>
<organism evidence="1 2">
    <name type="scientific">Morus notabilis</name>
    <dbReference type="NCBI Taxonomy" id="981085"/>
    <lineage>
        <taxon>Eukaryota</taxon>
        <taxon>Viridiplantae</taxon>
        <taxon>Streptophyta</taxon>
        <taxon>Embryophyta</taxon>
        <taxon>Tracheophyta</taxon>
        <taxon>Spermatophyta</taxon>
        <taxon>Magnoliopsida</taxon>
        <taxon>eudicotyledons</taxon>
        <taxon>Gunneridae</taxon>
        <taxon>Pentapetalae</taxon>
        <taxon>rosids</taxon>
        <taxon>fabids</taxon>
        <taxon>Rosales</taxon>
        <taxon>Moraceae</taxon>
        <taxon>Moreae</taxon>
        <taxon>Morus</taxon>
    </lineage>
</organism>
<dbReference type="AlphaFoldDB" id="W9SC66"/>
<keyword evidence="2" id="KW-1185">Reference proteome</keyword>
<dbReference type="Proteomes" id="UP000030645">
    <property type="component" value="Unassembled WGS sequence"/>
</dbReference>
<dbReference type="EMBL" id="KE346356">
    <property type="protein sequence ID" value="EXC35112.1"/>
    <property type="molecule type" value="Genomic_DNA"/>
</dbReference>
<protein>
    <submittedName>
        <fullName evidence="1">Uncharacterized protein</fullName>
    </submittedName>
</protein>
<proteinExistence type="predicted"/>